<dbReference type="SUPFAM" id="SSF53067">
    <property type="entry name" value="Actin-like ATPase domain"/>
    <property type="match status" value="1"/>
</dbReference>
<dbReference type="Gene3D" id="3.30.420.40">
    <property type="match status" value="2"/>
</dbReference>
<dbReference type="PANTHER" id="PTHR30605">
    <property type="entry name" value="ANHYDRO-N-ACETYLMURAMIC ACID KINASE"/>
    <property type="match status" value="1"/>
</dbReference>
<dbReference type="GO" id="GO:0097175">
    <property type="term" value="P:1,6-anhydro-N-acetyl-beta-muramic acid catabolic process"/>
    <property type="evidence" value="ECO:0007669"/>
    <property type="project" value="UniProtKB-UniRule"/>
</dbReference>
<evidence type="ECO:0000313" key="2">
    <source>
        <dbReference type="EMBL" id="QGT50904.1"/>
    </source>
</evidence>
<dbReference type="UniPathway" id="UPA00343"/>
<comment type="pathway">
    <text evidence="1">Amino-sugar metabolism; 1,6-anhydro-N-acetylmuramate degradation.</text>
</comment>
<comment type="pathway">
    <text evidence="1">Cell wall biogenesis; peptidoglycan recycling.</text>
</comment>
<dbReference type="Pfam" id="PF03702">
    <property type="entry name" value="AnmK"/>
    <property type="match status" value="1"/>
</dbReference>
<dbReference type="GO" id="GO:0016773">
    <property type="term" value="F:phosphotransferase activity, alcohol group as acceptor"/>
    <property type="evidence" value="ECO:0007669"/>
    <property type="project" value="UniProtKB-UniRule"/>
</dbReference>
<protein>
    <recommendedName>
        <fullName evidence="1">Anhydro-N-acetylmuramic acid kinase</fullName>
        <ecNumber evidence="1">2.7.1.170</ecNumber>
    </recommendedName>
    <alternativeName>
        <fullName evidence="1">AnhMurNAc kinase</fullName>
    </alternativeName>
</protein>
<dbReference type="EMBL" id="MN577572">
    <property type="protein sequence ID" value="QGT50904.1"/>
    <property type="molecule type" value="Genomic_DNA"/>
</dbReference>
<keyword evidence="1" id="KW-0067">ATP-binding</keyword>
<gene>
    <name evidence="1 2" type="primary">anmK</name>
    <name evidence="2" type="ORF">Elusimicrob2101_1670</name>
</gene>
<accession>A0A650EPQ7</accession>
<name>A0A650EPQ7_9BACT</name>
<dbReference type="GO" id="GO:0005524">
    <property type="term" value="F:ATP binding"/>
    <property type="evidence" value="ECO:0007669"/>
    <property type="project" value="UniProtKB-UniRule"/>
</dbReference>
<organism evidence="2">
    <name type="scientific">uncultured Elusimicrobia bacterium</name>
    <dbReference type="NCBI Taxonomy" id="699876"/>
    <lineage>
        <taxon>Bacteria</taxon>
        <taxon>Pseudomonadati</taxon>
        <taxon>Elusimicrobiota</taxon>
        <taxon>Elusimicrobia</taxon>
        <taxon>environmental samples</taxon>
    </lineage>
</organism>
<dbReference type="GO" id="GO:0016301">
    <property type="term" value="F:kinase activity"/>
    <property type="evidence" value="ECO:0007669"/>
    <property type="project" value="UniProtKB-KW"/>
</dbReference>
<feature type="binding site" evidence="1">
    <location>
        <begin position="11"/>
        <end position="18"/>
    </location>
    <ligand>
        <name>ATP</name>
        <dbReference type="ChEBI" id="CHEBI:30616"/>
    </ligand>
</feature>
<keyword evidence="1" id="KW-0119">Carbohydrate metabolism</keyword>
<sequence length="362" mass="39518">MAKFALGLMSGTSADGLTVCAVRPAPFKVLHFKNYAYPARLQNRLLHAVKLTAPELSLLNYELGELYAKTVRRFLKDFHLNTADILVTGSHGQTVYHGPHEAIPNTLQIGDASFLACETGAPVVSDFRAKDIALGGEGAPLMPFFDEYIWGQSAPKILLNVGGISNFSAVGKHIKTFGFDVGPGNTLIDLACQQILNKPFDKNGQTAARGTPDKKLVSKLLKQKFFAQKPPKSLDKNEFGQMYLEKYFGPLTKKTAPDELATLTYFTAAAVARAVTDFVPKNAQKELVVSGGGCYNQTLLKFLRELLPHMKVTTTLAYGIDPQAKEAAAFALFGWLTLKRRINHCARATGARKNTILGKITL</sequence>
<dbReference type="GO" id="GO:0006040">
    <property type="term" value="P:amino sugar metabolic process"/>
    <property type="evidence" value="ECO:0007669"/>
    <property type="project" value="InterPro"/>
</dbReference>
<dbReference type="HAMAP" id="MF_01270">
    <property type="entry name" value="AnhMurNAc_kinase"/>
    <property type="match status" value="1"/>
</dbReference>
<dbReference type="GO" id="GO:0009254">
    <property type="term" value="P:peptidoglycan turnover"/>
    <property type="evidence" value="ECO:0007669"/>
    <property type="project" value="UniProtKB-UniRule"/>
</dbReference>
<keyword evidence="1 2" id="KW-0808">Transferase</keyword>
<dbReference type="InterPro" id="IPR005338">
    <property type="entry name" value="Anhydro_N_Ac-Mur_kinase"/>
</dbReference>
<evidence type="ECO:0000256" key="1">
    <source>
        <dbReference type="HAMAP-Rule" id="MF_01270"/>
    </source>
</evidence>
<keyword evidence="1" id="KW-0547">Nucleotide-binding</keyword>
<keyword evidence="1 2" id="KW-0418">Kinase</keyword>
<reference evidence="2" key="1">
    <citation type="journal article" date="2020" name="J. ISSAAS">
        <title>Lactobacilli and other gastrointestinal microbiota of Peromyscus leucopus, reservoir host for agents of Lyme disease and other zoonoses in North America.</title>
        <authorList>
            <person name="Milovic A."/>
            <person name="Bassam K."/>
            <person name="Shao H."/>
            <person name="Chatzistamou I."/>
            <person name="Tufts D.M."/>
            <person name="Diuk-Wasser M."/>
            <person name="Barbour A.G."/>
        </authorList>
    </citation>
    <scope>NUCLEOTIDE SEQUENCE</scope>
    <source>
        <strain evidence="2">LL30</strain>
    </source>
</reference>
<dbReference type="InterPro" id="IPR043129">
    <property type="entry name" value="ATPase_NBD"/>
</dbReference>
<dbReference type="AlphaFoldDB" id="A0A650EPQ7"/>
<dbReference type="PANTHER" id="PTHR30605:SF0">
    <property type="entry name" value="ANHYDRO-N-ACETYLMURAMIC ACID KINASE"/>
    <property type="match status" value="1"/>
</dbReference>
<proteinExistence type="inferred from homology"/>
<comment type="function">
    <text evidence="1">Catalyzes the specific phosphorylation of 1,6-anhydro-N-acetylmuramic acid (anhMurNAc) with the simultaneous cleavage of the 1,6-anhydro ring, generating MurNAc-6-P. Is required for the utilization of anhMurNAc either imported from the medium or derived from its own cell wall murein, and thus plays a role in cell wall recycling.</text>
</comment>
<dbReference type="EC" id="2.7.1.170" evidence="1"/>
<dbReference type="UniPathway" id="UPA00544"/>
<comment type="similarity">
    <text evidence="1">Belongs to the anhydro-N-acetylmuramic acid kinase family.</text>
</comment>
<comment type="catalytic activity">
    <reaction evidence="1">
        <text>1,6-anhydro-N-acetyl-beta-muramate + ATP + H2O = N-acetyl-D-muramate 6-phosphate + ADP + H(+)</text>
        <dbReference type="Rhea" id="RHEA:24952"/>
        <dbReference type="ChEBI" id="CHEBI:15377"/>
        <dbReference type="ChEBI" id="CHEBI:15378"/>
        <dbReference type="ChEBI" id="CHEBI:30616"/>
        <dbReference type="ChEBI" id="CHEBI:58690"/>
        <dbReference type="ChEBI" id="CHEBI:58722"/>
        <dbReference type="ChEBI" id="CHEBI:456216"/>
        <dbReference type="EC" id="2.7.1.170"/>
    </reaction>
</comment>
<dbReference type="NCBIfam" id="NF007148">
    <property type="entry name" value="PRK09585.3-2"/>
    <property type="match status" value="1"/>
</dbReference>